<dbReference type="AlphaFoldDB" id="A0A2W5EQG4"/>
<feature type="non-terminal residue" evidence="1">
    <location>
        <position position="377"/>
    </location>
</feature>
<organism evidence="1 2">
    <name type="scientific">Pseudopedobacter saltans</name>
    <dbReference type="NCBI Taxonomy" id="151895"/>
    <lineage>
        <taxon>Bacteria</taxon>
        <taxon>Pseudomonadati</taxon>
        <taxon>Bacteroidota</taxon>
        <taxon>Sphingobacteriia</taxon>
        <taxon>Sphingobacteriales</taxon>
        <taxon>Sphingobacteriaceae</taxon>
        <taxon>Pseudopedobacter</taxon>
    </lineage>
</organism>
<gene>
    <name evidence="1" type="ORF">DI598_12250</name>
</gene>
<evidence type="ECO:0008006" key="3">
    <source>
        <dbReference type="Google" id="ProtNLM"/>
    </source>
</evidence>
<evidence type="ECO:0000313" key="2">
    <source>
        <dbReference type="Proteomes" id="UP000249645"/>
    </source>
</evidence>
<name>A0A2W5EQG4_9SPHI</name>
<evidence type="ECO:0000313" key="1">
    <source>
        <dbReference type="EMBL" id="PZP46285.1"/>
    </source>
</evidence>
<comment type="caution">
    <text evidence="1">The sequence shown here is derived from an EMBL/GenBank/DDBJ whole genome shotgun (WGS) entry which is preliminary data.</text>
</comment>
<proteinExistence type="predicted"/>
<dbReference type="SUPFAM" id="SSF56935">
    <property type="entry name" value="Porins"/>
    <property type="match status" value="1"/>
</dbReference>
<accession>A0A2W5EQG4</accession>
<dbReference type="Proteomes" id="UP000249645">
    <property type="component" value="Unassembled WGS sequence"/>
</dbReference>
<protein>
    <recommendedName>
        <fullName evidence="3">TonB-dependent receptor</fullName>
    </recommendedName>
</protein>
<reference evidence="1 2" key="1">
    <citation type="submission" date="2017-11" db="EMBL/GenBank/DDBJ databases">
        <title>Infants hospitalized years apart are colonized by the same room-sourced microbial strains.</title>
        <authorList>
            <person name="Brooks B."/>
            <person name="Olm M.R."/>
            <person name="Firek B.A."/>
            <person name="Baker R."/>
            <person name="Thomas B.C."/>
            <person name="Morowitz M.J."/>
            <person name="Banfield J.F."/>
        </authorList>
    </citation>
    <scope>NUCLEOTIDE SEQUENCE [LARGE SCALE GENOMIC DNA]</scope>
    <source>
        <strain evidence="1">S2_009_000_R2_76</strain>
    </source>
</reference>
<dbReference type="EMBL" id="QFOI01000230">
    <property type="protein sequence ID" value="PZP46285.1"/>
    <property type="molecule type" value="Genomic_DNA"/>
</dbReference>
<sequence>MCITDIYAQKKDSTLVGTLEGSIRDSVYNFDLQSATLAIYRVSDSSLIIFSLADNYGAFNMQKLPLDTLLRLTASYVGYKNKDIFIRISKDTKKYVVPTINMERSNNDSMDEVVVKSTAPIQMNGDTLEFNADAFHLDKNAVVEDLLKKIPNVTVWGDGSITVNGKEIKSLKVDGKPFMGGNNKLALQNIAKGAVDKIQVYQVAKNESNQMDSTAEINIKLKANMKTSSFGKIGFGIGTDSRYTADGNFIITSGKTQIGFSASTNNVNETSEDTEAQLRNGTFKGVNASPEYQPDFSRAGTNKFAAGGIMLQHDFVDNPTWNNSGSLNADYFLKSNNQTVDNRTNTLSLLGDNRSQTTLANFSTYSTDLSNKLSAKY</sequence>